<proteinExistence type="evidence at transcript level"/>
<keyword evidence="2" id="KW-0175">Coiled coil</keyword>
<keyword evidence="1" id="KW-0749">Sporulation</keyword>
<reference evidence="3 4" key="1">
    <citation type="submission" date="2018-06" db="EMBL/GenBank/DDBJ databases">
        <title>Genomic Encyclopedia of Type Strains, Phase IV (KMG-IV): sequencing the most valuable type-strain genomes for metagenomic binning, comparative biology and taxonomic classification.</title>
        <authorList>
            <person name="Goeker M."/>
        </authorList>
    </citation>
    <scope>NUCLEOTIDE SEQUENCE [LARGE SCALE GENOMIC DNA]</scope>
    <source>
        <strain evidence="3 4">DSM 5</strain>
    </source>
</reference>
<dbReference type="GO" id="GO:0030436">
    <property type="term" value="P:asexual sporulation"/>
    <property type="evidence" value="ECO:0007669"/>
    <property type="project" value="UniProtKB-UniRule"/>
</dbReference>
<gene>
    <name evidence="1" type="primary">tlp</name>
    <name evidence="3" type="ORF">C7437_10276</name>
</gene>
<dbReference type="HAMAP" id="MF_01506">
    <property type="entry name" value="Tlp"/>
    <property type="match status" value="1"/>
</dbReference>
<sequence length="80" mass="9278">MTKNKPKPDDRTDNVEKLKDMVENTRDNMEAAEETMAFADGEELEAIREKNARREKSIDGFRKEILDEATARKKGYSQDQ</sequence>
<dbReference type="GO" id="GO:0030435">
    <property type="term" value="P:sporulation resulting in formation of a cellular spore"/>
    <property type="evidence" value="ECO:0007669"/>
    <property type="project" value="UniProtKB-KW"/>
</dbReference>
<dbReference type="EMBL" id="QKZI01000002">
    <property type="protein sequence ID" value="PZX05618.1"/>
    <property type="molecule type" value="Genomic_DNA"/>
</dbReference>
<dbReference type="OrthoDB" id="1799076at2"/>
<dbReference type="NCBIfam" id="TIGR03090">
    <property type="entry name" value="SASP_tlp"/>
    <property type="match status" value="1"/>
</dbReference>
<comment type="induction">
    <text evidence="1">Expressed only in the forespore compartment of sporulating cells.</text>
</comment>
<evidence type="ECO:0000256" key="1">
    <source>
        <dbReference type="HAMAP-Rule" id="MF_01506"/>
    </source>
</evidence>
<dbReference type="InterPro" id="IPR017524">
    <property type="entry name" value="SASP_thioredoxin-like"/>
</dbReference>
<dbReference type="Proteomes" id="UP000248646">
    <property type="component" value="Unassembled WGS sequence"/>
</dbReference>
<evidence type="ECO:0000256" key="2">
    <source>
        <dbReference type="SAM" id="Coils"/>
    </source>
</evidence>
<comment type="subcellular location">
    <subcellularLocation>
        <location evidence="1">Spore core</location>
    </subcellularLocation>
</comment>
<dbReference type="Pfam" id="PF19824">
    <property type="entry name" value="Tlp"/>
    <property type="match status" value="1"/>
</dbReference>
<keyword evidence="4" id="KW-1185">Reference proteome</keyword>
<name>A0A2W7MGG4_9BACI</name>
<comment type="caution">
    <text evidence="3">The sequence shown here is derived from an EMBL/GenBank/DDBJ whole genome shotgun (WGS) entry which is preliminary data.</text>
</comment>
<dbReference type="AlphaFoldDB" id="A0A2W7MGG4"/>
<feature type="coiled-coil region" evidence="2">
    <location>
        <begin position="15"/>
        <end position="42"/>
    </location>
</feature>
<accession>A0A2W7MGG4</accession>
<evidence type="ECO:0000313" key="3">
    <source>
        <dbReference type="EMBL" id="PZX05618.1"/>
    </source>
</evidence>
<organism evidence="3 4">
    <name type="scientific">Psychrobacillus insolitus</name>
    <dbReference type="NCBI Taxonomy" id="1461"/>
    <lineage>
        <taxon>Bacteria</taxon>
        <taxon>Bacillati</taxon>
        <taxon>Bacillota</taxon>
        <taxon>Bacilli</taxon>
        <taxon>Bacillales</taxon>
        <taxon>Bacillaceae</taxon>
        <taxon>Psychrobacillus</taxon>
    </lineage>
</organism>
<dbReference type="RefSeq" id="WP_111439077.1">
    <property type="nucleotide sequence ID" value="NZ_QKZI01000002.1"/>
</dbReference>
<comment type="similarity">
    <text evidence="1">Belongs to the Tlp family.</text>
</comment>
<protein>
    <recommendedName>
        <fullName evidence="1">Small, acid-soluble spore protein Tlp</fullName>
    </recommendedName>
</protein>
<evidence type="ECO:0000313" key="4">
    <source>
        <dbReference type="Proteomes" id="UP000248646"/>
    </source>
</evidence>